<feature type="compositionally biased region" description="Polar residues" evidence="1">
    <location>
        <begin position="1"/>
        <end position="22"/>
    </location>
</feature>
<name>A0A6A6SRW8_9PLEO</name>
<evidence type="ECO:0000313" key="3">
    <source>
        <dbReference type="Proteomes" id="UP000799324"/>
    </source>
</evidence>
<evidence type="ECO:0000256" key="1">
    <source>
        <dbReference type="SAM" id="MobiDB-lite"/>
    </source>
</evidence>
<dbReference type="Proteomes" id="UP000799324">
    <property type="component" value="Unassembled WGS sequence"/>
</dbReference>
<accession>A0A6A6SRW8</accession>
<gene>
    <name evidence="2" type="ORF">K491DRAFT_608635</name>
</gene>
<protein>
    <submittedName>
        <fullName evidence="2">Uncharacterized protein</fullName>
    </submittedName>
</protein>
<evidence type="ECO:0000313" key="2">
    <source>
        <dbReference type="EMBL" id="KAF2650536.1"/>
    </source>
</evidence>
<proteinExistence type="predicted"/>
<dbReference type="OrthoDB" id="3783232at2759"/>
<reference evidence="2" key="1">
    <citation type="journal article" date="2020" name="Stud. Mycol.">
        <title>101 Dothideomycetes genomes: a test case for predicting lifestyles and emergence of pathogens.</title>
        <authorList>
            <person name="Haridas S."/>
            <person name="Albert R."/>
            <person name="Binder M."/>
            <person name="Bloem J."/>
            <person name="Labutti K."/>
            <person name="Salamov A."/>
            <person name="Andreopoulos B."/>
            <person name="Baker S."/>
            <person name="Barry K."/>
            <person name="Bills G."/>
            <person name="Bluhm B."/>
            <person name="Cannon C."/>
            <person name="Castanera R."/>
            <person name="Culley D."/>
            <person name="Daum C."/>
            <person name="Ezra D."/>
            <person name="Gonzalez J."/>
            <person name="Henrissat B."/>
            <person name="Kuo A."/>
            <person name="Liang C."/>
            <person name="Lipzen A."/>
            <person name="Lutzoni F."/>
            <person name="Magnuson J."/>
            <person name="Mondo S."/>
            <person name="Nolan M."/>
            <person name="Ohm R."/>
            <person name="Pangilinan J."/>
            <person name="Park H.-J."/>
            <person name="Ramirez L."/>
            <person name="Alfaro M."/>
            <person name="Sun H."/>
            <person name="Tritt A."/>
            <person name="Yoshinaga Y."/>
            <person name="Zwiers L.-H."/>
            <person name="Turgeon B."/>
            <person name="Goodwin S."/>
            <person name="Spatafora J."/>
            <person name="Crous P."/>
            <person name="Grigoriev I."/>
        </authorList>
    </citation>
    <scope>NUCLEOTIDE SEQUENCE</scope>
    <source>
        <strain evidence="2">CBS 122681</strain>
    </source>
</reference>
<organism evidence="2 3">
    <name type="scientific">Lophiostoma macrostomum CBS 122681</name>
    <dbReference type="NCBI Taxonomy" id="1314788"/>
    <lineage>
        <taxon>Eukaryota</taxon>
        <taxon>Fungi</taxon>
        <taxon>Dikarya</taxon>
        <taxon>Ascomycota</taxon>
        <taxon>Pezizomycotina</taxon>
        <taxon>Dothideomycetes</taxon>
        <taxon>Pleosporomycetidae</taxon>
        <taxon>Pleosporales</taxon>
        <taxon>Lophiostomataceae</taxon>
        <taxon>Lophiostoma</taxon>
    </lineage>
</organism>
<sequence length="135" mass="15171">MSEVDNSQTSTHGCPSTPSDTVSDPHINGHLVSTGIHKIDRKHYLFIHRSLAALGDHECDSYSYDIDGRAIQSVLRGSSTYFTVEEHGWFGDVEIFRQVCANHPIANGQPFDNWRDSLLAFLDSRYSGGLWTRMN</sequence>
<dbReference type="EMBL" id="MU004452">
    <property type="protein sequence ID" value="KAF2650536.1"/>
    <property type="molecule type" value="Genomic_DNA"/>
</dbReference>
<keyword evidence="3" id="KW-1185">Reference proteome</keyword>
<feature type="region of interest" description="Disordered" evidence="1">
    <location>
        <begin position="1"/>
        <end position="26"/>
    </location>
</feature>
<dbReference type="AlphaFoldDB" id="A0A6A6SRW8"/>